<evidence type="ECO:0000313" key="2">
    <source>
        <dbReference type="Proteomes" id="UP001141253"/>
    </source>
</evidence>
<name>A0ABQ9BDQ2_9ROSI</name>
<sequence>MSLRSPTICCMLGRFEGSSAVHRYPILRASSISRSSPVSRIFGSIALDPWLILTSPLTQLTKVEFFSSG</sequence>
<keyword evidence="2" id="KW-1185">Reference proteome</keyword>
<evidence type="ECO:0000313" key="1">
    <source>
        <dbReference type="EMBL" id="KAJ6382235.1"/>
    </source>
</evidence>
<dbReference type="Proteomes" id="UP001141253">
    <property type="component" value="Chromosome 6"/>
</dbReference>
<proteinExistence type="predicted"/>
<dbReference type="EMBL" id="JAPFFI010000009">
    <property type="protein sequence ID" value="KAJ6382235.1"/>
    <property type="molecule type" value="Genomic_DNA"/>
</dbReference>
<reference evidence="1" key="1">
    <citation type="submission" date="2022-10" db="EMBL/GenBank/DDBJ databases">
        <authorList>
            <person name="Hyden B.L."/>
            <person name="Feng K."/>
            <person name="Yates T."/>
            <person name="Jawdy S."/>
            <person name="Smart L.B."/>
            <person name="Muchero W."/>
        </authorList>
    </citation>
    <scope>NUCLEOTIDE SEQUENCE</scope>
    <source>
        <tissue evidence="1">Shoot tip</tissue>
    </source>
</reference>
<gene>
    <name evidence="1" type="ORF">OIU77_030810</name>
</gene>
<reference evidence="1" key="2">
    <citation type="journal article" date="2023" name="Int. J. Mol. Sci.">
        <title>De Novo Assembly and Annotation of 11 Diverse Shrub Willow (Salix) Genomes Reveals Novel Gene Organization in Sex-Linked Regions.</title>
        <authorList>
            <person name="Hyden B."/>
            <person name="Feng K."/>
            <person name="Yates T.B."/>
            <person name="Jawdy S."/>
            <person name="Cereghino C."/>
            <person name="Smart L.B."/>
            <person name="Muchero W."/>
        </authorList>
    </citation>
    <scope>NUCLEOTIDE SEQUENCE</scope>
    <source>
        <tissue evidence="1">Shoot tip</tissue>
    </source>
</reference>
<organism evidence="1 2">
    <name type="scientific">Salix suchowensis</name>
    <dbReference type="NCBI Taxonomy" id="1278906"/>
    <lineage>
        <taxon>Eukaryota</taxon>
        <taxon>Viridiplantae</taxon>
        <taxon>Streptophyta</taxon>
        <taxon>Embryophyta</taxon>
        <taxon>Tracheophyta</taxon>
        <taxon>Spermatophyta</taxon>
        <taxon>Magnoliopsida</taxon>
        <taxon>eudicotyledons</taxon>
        <taxon>Gunneridae</taxon>
        <taxon>Pentapetalae</taxon>
        <taxon>rosids</taxon>
        <taxon>fabids</taxon>
        <taxon>Malpighiales</taxon>
        <taxon>Salicaceae</taxon>
        <taxon>Saliceae</taxon>
        <taxon>Salix</taxon>
    </lineage>
</organism>
<protein>
    <submittedName>
        <fullName evidence="1">Uncharacterized protein</fullName>
    </submittedName>
</protein>
<accession>A0ABQ9BDQ2</accession>
<comment type="caution">
    <text evidence="1">The sequence shown here is derived from an EMBL/GenBank/DDBJ whole genome shotgun (WGS) entry which is preliminary data.</text>
</comment>